<keyword evidence="2" id="KW-1185">Reference proteome</keyword>
<reference evidence="1" key="1">
    <citation type="submission" date="2021-06" db="EMBL/GenBank/DDBJ databases">
        <authorList>
            <person name="Hodson N. C."/>
            <person name="Mongue J. A."/>
            <person name="Jaron S. K."/>
        </authorList>
    </citation>
    <scope>NUCLEOTIDE SEQUENCE</scope>
</reference>
<evidence type="ECO:0000313" key="2">
    <source>
        <dbReference type="Proteomes" id="UP000708208"/>
    </source>
</evidence>
<evidence type="ECO:0000313" key="1">
    <source>
        <dbReference type="EMBL" id="CAG7833113.1"/>
    </source>
</evidence>
<sequence>MQVLRPKLHIKALQMEKCHID</sequence>
<dbReference type="EMBL" id="CAJVCH010568542">
    <property type="protein sequence ID" value="CAG7833113.1"/>
    <property type="molecule type" value="Genomic_DNA"/>
</dbReference>
<comment type="caution">
    <text evidence="1">The sequence shown here is derived from an EMBL/GenBank/DDBJ whole genome shotgun (WGS) entry which is preliminary data.</text>
</comment>
<feature type="non-terminal residue" evidence="1">
    <location>
        <position position="21"/>
    </location>
</feature>
<accession>A0A8J2PJP9</accession>
<name>A0A8J2PJP9_9HEXA</name>
<dbReference type="Proteomes" id="UP000708208">
    <property type="component" value="Unassembled WGS sequence"/>
</dbReference>
<gene>
    <name evidence="1" type="ORF">AFUS01_LOCUS42759</name>
</gene>
<protein>
    <submittedName>
        <fullName evidence="1">Uncharacterized protein</fullName>
    </submittedName>
</protein>
<dbReference type="AlphaFoldDB" id="A0A8J2PJP9"/>
<proteinExistence type="predicted"/>
<organism evidence="1 2">
    <name type="scientific">Allacma fusca</name>
    <dbReference type="NCBI Taxonomy" id="39272"/>
    <lineage>
        <taxon>Eukaryota</taxon>
        <taxon>Metazoa</taxon>
        <taxon>Ecdysozoa</taxon>
        <taxon>Arthropoda</taxon>
        <taxon>Hexapoda</taxon>
        <taxon>Collembola</taxon>
        <taxon>Symphypleona</taxon>
        <taxon>Sminthuridae</taxon>
        <taxon>Allacma</taxon>
    </lineage>
</organism>
<feature type="non-terminal residue" evidence="1">
    <location>
        <position position="1"/>
    </location>
</feature>